<dbReference type="KEGG" id="rti:DC20_21820"/>
<dbReference type="RefSeq" id="WP_062546158.1">
    <property type="nucleotide sequence ID" value="NZ_CP012644.1"/>
</dbReference>
<gene>
    <name evidence="2" type="ORF">DC20_21820</name>
</gene>
<geneLocation type="plasmid" evidence="2 3">
    <name>1</name>
</geneLocation>
<keyword evidence="2" id="KW-0614">Plasmid</keyword>
<name>A0A0P0D437_9BACT</name>
<dbReference type="Proteomes" id="UP000061382">
    <property type="component" value="Plasmid 1"/>
</dbReference>
<evidence type="ECO:0000313" key="2">
    <source>
        <dbReference type="EMBL" id="ALJ01692.1"/>
    </source>
</evidence>
<evidence type="ECO:0000313" key="3">
    <source>
        <dbReference type="Proteomes" id="UP000061382"/>
    </source>
</evidence>
<feature type="domain" description="DUF6597" evidence="1">
    <location>
        <begin position="6"/>
        <end position="110"/>
    </location>
</feature>
<sequence>MQFPQYQVRKSLRCYVNCIMMDASEDPSGSLEYPLYADGYPGIMFQKAEHGLFMLPAGKKLSGLFLYGQTLSPMALSAQGRFQFVVFQLYPFASKYLLNMDPKALNDECYDLLQLKNIEAGKFHGRLLAADDLPTQVEVISDLVEALLSAHKLREDDRIQATIHHIIRNKGMGRSKICAIGFPSRREPSRGTS</sequence>
<dbReference type="Pfam" id="PF20240">
    <property type="entry name" value="DUF6597"/>
    <property type="match status" value="1"/>
</dbReference>
<dbReference type="InterPro" id="IPR046532">
    <property type="entry name" value="DUF6597"/>
</dbReference>
<protein>
    <recommendedName>
        <fullName evidence="1">DUF6597 domain-containing protein</fullName>
    </recommendedName>
</protein>
<dbReference type="EMBL" id="CP012644">
    <property type="protein sequence ID" value="ALJ01692.1"/>
    <property type="molecule type" value="Genomic_DNA"/>
</dbReference>
<proteinExistence type="predicted"/>
<accession>A0A0P0D437</accession>
<evidence type="ECO:0000259" key="1">
    <source>
        <dbReference type="Pfam" id="PF20240"/>
    </source>
</evidence>
<organism evidence="2 3">
    <name type="scientific">Rufibacter tibetensis</name>
    <dbReference type="NCBI Taxonomy" id="512763"/>
    <lineage>
        <taxon>Bacteria</taxon>
        <taxon>Pseudomonadati</taxon>
        <taxon>Bacteroidota</taxon>
        <taxon>Cytophagia</taxon>
        <taxon>Cytophagales</taxon>
        <taxon>Hymenobacteraceae</taxon>
        <taxon>Rufibacter</taxon>
    </lineage>
</organism>
<dbReference type="AlphaFoldDB" id="A0A0P0D437"/>
<keyword evidence="3" id="KW-1185">Reference proteome</keyword>
<dbReference type="OrthoDB" id="635259at2"/>
<reference evidence="2 3" key="1">
    <citation type="submission" date="2015-08" db="EMBL/GenBank/DDBJ databases">
        <title>Complete genome sequence of Rufibacter tibetensis strain 1351t, a radiation-resistant bacterium from tibet plateau.</title>
        <authorList>
            <person name="Dai J."/>
        </authorList>
    </citation>
    <scope>NUCLEOTIDE SEQUENCE [LARGE SCALE GENOMIC DNA]</scope>
    <source>
        <strain evidence="2 3">1351</strain>
        <plasmid evidence="2 3">1</plasmid>
    </source>
</reference>